<feature type="region of interest" description="Disordered" evidence="7">
    <location>
        <begin position="121"/>
        <end position="140"/>
    </location>
</feature>
<evidence type="ECO:0000256" key="3">
    <source>
        <dbReference type="ARBA" id="ARBA00022692"/>
    </source>
</evidence>
<organism evidence="9 10">
    <name type="scientific">Lineolata rhizophorae</name>
    <dbReference type="NCBI Taxonomy" id="578093"/>
    <lineage>
        <taxon>Eukaryota</taxon>
        <taxon>Fungi</taxon>
        <taxon>Dikarya</taxon>
        <taxon>Ascomycota</taxon>
        <taxon>Pezizomycotina</taxon>
        <taxon>Dothideomycetes</taxon>
        <taxon>Dothideomycetes incertae sedis</taxon>
        <taxon>Lineolatales</taxon>
        <taxon>Lineolataceae</taxon>
        <taxon>Lineolata</taxon>
    </lineage>
</organism>
<evidence type="ECO:0000256" key="2">
    <source>
        <dbReference type="ARBA" id="ARBA00022448"/>
    </source>
</evidence>
<sequence length="345" mass="39040">MRQPYQRHHHRRPTYPQFHSMRQKPRRWPLVLRFAKGAVHAAIVLPVLLHAIFTALIVYLDINKAGLGLPSSIVPSLSIVVGLMLVFRNQTSYDRFWTGRNYITTIATSVRNLSRSFLTCSQPAPTEATPNPRATPAERHDTERTVRILLAVLYAVKHNLRAEWNTPSLNGPNPAATITSTKPEFSGLLPENMRAREDEGLALPLQLTVAVESYVRRGHERGWFHAPQASQLTVQINTIMDAYGKLETIRHTPIPVAYLIHTRQVLALFCCVLPFAVVDELGWYSVPIVSLVVFTLYGIEGIGSQLEDPFGYDKNDIKMDGIIEDARQEIFVLLDEWRRGGEVFK</sequence>
<dbReference type="GO" id="GO:0005254">
    <property type="term" value="F:chloride channel activity"/>
    <property type="evidence" value="ECO:0007669"/>
    <property type="project" value="InterPro"/>
</dbReference>
<reference evidence="9" key="1">
    <citation type="journal article" date="2020" name="Stud. Mycol.">
        <title>101 Dothideomycetes genomes: a test case for predicting lifestyles and emergence of pathogens.</title>
        <authorList>
            <person name="Haridas S."/>
            <person name="Albert R."/>
            <person name="Binder M."/>
            <person name="Bloem J."/>
            <person name="Labutti K."/>
            <person name="Salamov A."/>
            <person name="Andreopoulos B."/>
            <person name="Baker S."/>
            <person name="Barry K."/>
            <person name="Bills G."/>
            <person name="Bluhm B."/>
            <person name="Cannon C."/>
            <person name="Castanera R."/>
            <person name="Culley D."/>
            <person name="Daum C."/>
            <person name="Ezra D."/>
            <person name="Gonzalez J."/>
            <person name="Henrissat B."/>
            <person name="Kuo A."/>
            <person name="Liang C."/>
            <person name="Lipzen A."/>
            <person name="Lutzoni F."/>
            <person name="Magnuson J."/>
            <person name="Mondo S."/>
            <person name="Nolan M."/>
            <person name="Ohm R."/>
            <person name="Pangilinan J."/>
            <person name="Park H.-J."/>
            <person name="Ramirez L."/>
            <person name="Alfaro M."/>
            <person name="Sun H."/>
            <person name="Tritt A."/>
            <person name="Yoshinaga Y."/>
            <person name="Zwiers L.-H."/>
            <person name="Turgeon B."/>
            <person name="Goodwin S."/>
            <person name="Spatafora J."/>
            <person name="Crous P."/>
            <person name="Grigoriev I."/>
        </authorList>
    </citation>
    <scope>NUCLEOTIDE SEQUENCE</scope>
    <source>
        <strain evidence="9">ATCC 16933</strain>
    </source>
</reference>
<proteinExistence type="predicted"/>
<keyword evidence="3 8" id="KW-0812">Transmembrane</keyword>
<keyword evidence="4 8" id="KW-1133">Transmembrane helix</keyword>
<evidence type="ECO:0000256" key="5">
    <source>
        <dbReference type="ARBA" id="ARBA00023065"/>
    </source>
</evidence>
<feature type="transmembrane region" description="Helical" evidence="8">
    <location>
        <begin position="30"/>
        <end position="59"/>
    </location>
</feature>
<evidence type="ECO:0000313" key="10">
    <source>
        <dbReference type="Proteomes" id="UP000799766"/>
    </source>
</evidence>
<evidence type="ECO:0000313" key="9">
    <source>
        <dbReference type="EMBL" id="KAF2453547.1"/>
    </source>
</evidence>
<keyword evidence="5" id="KW-0406">Ion transport</keyword>
<keyword evidence="10" id="KW-1185">Reference proteome</keyword>
<evidence type="ECO:0000256" key="4">
    <source>
        <dbReference type="ARBA" id="ARBA00022989"/>
    </source>
</evidence>
<dbReference type="OrthoDB" id="1368at2759"/>
<keyword evidence="6 8" id="KW-0472">Membrane</keyword>
<dbReference type="InterPro" id="IPR044669">
    <property type="entry name" value="YneE/VCCN1/2-like"/>
</dbReference>
<comment type="subcellular location">
    <subcellularLocation>
        <location evidence="1">Membrane</location>
        <topology evidence="1">Multi-pass membrane protein</topology>
    </subcellularLocation>
</comment>
<accession>A0A6A6NPW1</accession>
<feature type="transmembrane region" description="Helical" evidence="8">
    <location>
        <begin position="65"/>
        <end position="87"/>
    </location>
</feature>
<evidence type="ECO:0000256" key="8">
    <source>
        <dbReference type="SAM" id="Phobius"/>
    </source>
</evidence>
<keyword evidence="2" id="KW-0813">Transport</keyword>
<evidence type="ECO:0000256" key="1">
    <source>
        <dbReference type="ARBA" id="ARBA00004141"/>
    </source>
</evidence>
<dbReference type="AlphaFoldDB" id="A0A6A6NPW1"/>
<evidence type="ECO:0000256" key="7">
    <source>
        <dbReference type="SAM" id="MobiDB-lite"/>
    </source>
</evidence>
<protein>
    <submittedName>
        <fullName evidence="9">Bestrophin/UPF0187</fullName>
    </submittedName>
</protein>
<dbReference type="EMBL" id="MU001696">
    <property type="protein sequence ID" value="KAF2453547.1"/>
    <property type="molecule type" value="Genomic_DNA"/>
</dbReference>
<name>A0A6A6NPW1_9PEZI</name>
<dbReference type="Proteomes" id="UP000799766">
    <property type="component" value="Unassembled WGS sequence"/>
</dbReference>
<gene>
    <name evidence="9" type="ORF">BDY21DRAFT_292692</name>
</gene>
<dbReference type="GO" id="GO:0016020">
    <property type="term" value="C:membrane"/>
    <property type="evidence" value="ECO:0007669"/>
    <property type="project" value="UniProtKB-SubCell"/>
</dbReference>
<dbReference type="PANTHER" id="PTHR33281:SF16">
    <property type="match status" value="1"/>
</dbReference>
<dbReference type="Pfam" id="PF25539">
    <property type="entry name" value="Bestrophin_2"/>
    <property type="match status" value="1"/>
</dbReference>
<evidence type="ECO:0000256" key="6">
    <source>
        <dbReference type="ARBA" id="ARBA00023136"/>
    </source>
</evidence>
<dbReference type="PANTHER" id="PTHR33281">
    <property type="entry name" value="UPF0187 PROTEIN YNEE"/>
    <property type="match status" value="1"/>
</dbReference>